<feature type="transmembrane region" description="Helical" evidence="1">
    <location>
        <begin position="101"/>
        <end position="133"/>
    </location>
</feature>
<organism evidence="3 4">
    <name type="scientific">Sulfitobacter mediterraneus</name>
    <dbReference type="NCBI Taxonomy" id="83219"/>
    <lineage>
        <taxon>Bacteria</taxon>
        <taxon>Pseudomonadati</taxon>
        <taxon>Pseudomonadota</taxon>
        <taxon>Alphaproteobacteria</taxon>
        <taxon>Rhodobacterales</taxon>
        <taxon>Roseobacteraceae</taxon>
        <taxon>Sulfitobacter</taxon>
    </lineage>
</organism>
<dbReference type="PANTHER" id="PTHR22911">
    <property type="entry name" value="ACYL-MALONYL CONDENSING ENZYME-RELATED"/>
    <property type="match status" value="1"/>
</dbReference>
<accession>A0A2T6CFY0</accession>
<feature type="transmembrane region" description="Helical" evidence="1">
    <location>
        <begin position="240"/>
        <end position="262"/>
    </location>
</feature>
<feature type="transmembrane region" description="Helical" evidence="1">
    <location>
        <begin position="169"/>
        <end position="189"/>
    </location>
</feature>
<name>A0A2T6CFY0_9RHOB</name>
<dbReference type="Proteomes" id="UP000244092">
    <property type="component" value="Unassembled WGS sequence"/>
</dbReference>
<dbReference type="EMBL" id="QBKU01000004">
    <property type="protein sequence ID" value="PTX74398.1"/>
    <property type="molecule type" value="Genomic_DNA"/>
</dbReference>
<feature type="transmembrane region" description="Helical" evidence="1">
    <location>
        <begin position="294"/>
        <end position="312"/>
    </location>
</feature>
<evidence type="ECO:0000259" key="2">
    <source>
        <dbReference type="Pfam" id="PF00892"/>
    </source>
</evidence>
<dbReference type="PANTHER" id="PTHR22911:SF135">
    <property type="entry name" value="BLR4310 PROTEIN"/>
    <property type="match status" value="1"/>
</dbReference>
<feature type="domain" description="EamA" evidence="2">
    <location>
        <begin position="28"/>
        <end position="157"/>
    </location>
</feature>
<evidence type="ECO:0000313" key="3">
    <source>
        <dbReference type="EMBL" id="PTX74398.1"/>
    </source>
</evidence>
<dbReference type="AlphaFoldDB" id="A0A2T6CFY0"/>
<reference evidence="3 4" key="1">
    <citation type="submission" date="2018-04" db="EMBL/GenBank/DDBJ databases">
        <title>Genomic Encyclopedia of Archaeal and Bacterial Type Strains, Phase II (KMG-II): from individual species to whole genera.</title>
        <authorList>
            <person name="Goeker M."/>
        </authorList>
    </citation>
    <scope>NUCLEOTIDE SEQUENCE [LARGE SCALE GENOMIC DNA]</scope>
    <source>
        <strain evidence="3 4">DSM 12244</strain>
    </source>
</reference>
<sequence length="325" mass="34257">MLAVRDFGRADLHKGAQVNEQSTKPALAAISVLGGMAALGLTDNFVPHISERGSLWQFHLVRSVMAFVVLGAVVAFGFGSLRAKRPVAVLGRSLFQAGAMLIYFGCLSVLPIGVVVAGLFTSPLFVVLISIIFQGKSVGLFRWTAVVIGFVGALMVIRPDPSALDPISFLPIVAGLLYAIGAVATRAWCEGESTLTLTAGFFGMLGVFGLIGVFVVSGEAPAGHDGFVLRSWGPLDAEMLFWFAVQAVGSLIGIGLIFRGYLLGEASHVAVFEYSLLVFASFWAWVLWDQTVPVLGLFGMVLIALAGSIIALRSTAPVGAGRVPE</sequence>
<comment type="caution">
    <text evidence="3">The sequence shown here is derived from an EMBL/GenBank/DDBJ whole genome shotgun (WGS) entry which is preliminary data.</text>
</comment>
<feature type="transmembrane region" description="Helical" evidence="1">
    <location>
        <begin position="140"/>
        <end position="157"/>
    </location>
</feature>
<protein>
    <recommendedName>
        <fullName evidence="2">EamA domain-containing protein</fullName>
    </recommendedName>
</protein>
<feature type="transmembrane region" description="Helical" evidence="1">
    <location>
        <begin position="269"/>
        <end position="288"/>
    </location>
</feature>
<gene>
    <name evidence="3" type="ORF">C8N31_104279</name>
</gene>
<keyword evidence="1" id="KW-0472">Membrane</keyword>
<evidence type="ECO:0000313" key="4">
    <source>
        <dbReference type="Proteomes" id="UP000244092"/>
    </source>
</evidence>
<evidence type="ECO:0000256" key="1">
    <source>
        <dbReference type="SAM" id="Phobius"/>
    </source>
</evidence>
<proteinExistence type="predicted"/>
<dbReference type="InterPro" id="IPR000620">
    <property type="entry name" value="EamA_dom"/>
</dbReference>
<feature type="transmembrane region" description="Helical" evidence="1">
    <location>
        <begin position="201"/>
        <end position="220"/>
    </location>
</feature>
<dbReference type="GO" id="GO:0016020">
    <property type="term" value="C:membrane"/>
    <property type="evidence" value="ECO:0007669"/>
    <property type="project" value="InterPro"/>
</dbReference>
<dbReference type="SUPFAM" id="SSF103481">
    <property type="entry name" value="Multidrug resistance efflux transporter EmrE"/>
    <property type="match status" value="2"/>
</dbReference>
<dbReference type="Pfam" id="PF00892">
    <property type="entry name" value="EamA"/>
    <property type="match status" value="1"/>
</dbReference>
<feature type="transmembrane region" description="Helical" evidence="1">
    <location>
        <begin position="58"/>
        <end position="81"/>
    </location>
</feature>
<keyword evidence="1" id="KW-0812">Transmembrane</keyword>
<feature type="transmembrane region" description="Helical" evidence="1">
    <location>
        <begin position="26"/>
        <end position="46"/>
    </location>
</feature>
<dbReference type="InterPro" id="IPR037185">
    <property type="entry name" value="EmrE-like"/>
</dbReference>
<keyword evidence="1" id="KW-1133">Transmembrane helix</keyword>